<evidence type="ECO:0000259" key="2">
    <source>
        <dbReference type="Pfam" id="PF24351"/>
    </source>
</evidence>
<dbReference type="EMBL" id="JAKRVX010000003">
    <property type="protein sequence ID" value="MCL9817376.1"/>
    <property type="molecule type" value="Genomic_DNA"/>
</dbReference>
<dbReference type="Proteomes" id="UP001203207">
    <property type="component" value="Unassembled WGS sequence"/>
</dbReference>
<protein>
    <recommendedName>
        <fullName evidence="2">DUF7511 domain-containing protein</fullName>
    </recommendedName>
</protein>
<feature type="domain" description="DUF7511" evidence="2">
    <location>
        <begin position="21"/>
        <end position="65"/>
    </location>
</feature>
<evidence type="ECO:0000256" key="1">
    <source>
        <dbReference type="SAM" id="MobiDB-lite"/>
    </source>
</evidence>
<dbReference type="InterPro" id="IPR055933">
    <property type="entry name" value="DUF7511"/>
</dbReference>
<reference evidence="3" key="1">
    <citation type="journal article" date="2022" name="Syst. Appl. Microbiol.">
        <title>Natronocalculus amylovorans gen. nov., sp. nov., and Natranaeroarchaeum aerophilus sp. nov., dominant culturable amylolytic natronoarchaea from hypersaline soda lakes in southwestern Siberia.</title>
        <authorList>
            <person name="Sorokin D.Y."/>
            <person name="Elcheninov A.G."/>
            <person name="Khizhniak T.V."/>
            <person name="Koenen M."/>
            <person name="Bale N.J."/>
            <person name="Damste J.S.S."/>
            <person name="Kublanov I.V."/>
        </authorList>
    </citation>
    <scope>NUCLEOTIDE SEQUENCE</scope>
    <source>
        <strain evidence="3">AArc-St2</strain>
    </source>
</reference>
<dbReference type="AlphaFoldDB" id="A0AAE3K8T9"/>
<dbReference type="Pfam" id="PF24351">
    <property type="entry name" value="DUF7511"/>
    <property type="match status" value="1"/>
</dbReference>
<proteinExistence type="predicted"/>
<gene>
    <name evidence="3" type="ORF">AArcSt2_10520</name>
</gene>
<keyword evidence="4" id="KW-1185">Reference proteome</keyword>
<reference evidence="3" key="2">
    <citation type="submission" date="2022-02" db="EMBL/GenBank/DDBJ databases">
        <authorList>
            <person name="Elcheninov A.G."/>
            <person name="Sorokin D.Y."/>
            <person name="Kublanov I.V."/>
        </authorList>
    </citation>
    <scope>NUCLEOTIDE SEQUENCE</scope>
    <source>
        <strain evidence="3">AArc-St2</strain>
    </source>
</reference>
<sequence>MRDRFLQIGDRAGNSSSTPHLHSRATQTDTGRVERTIFEPDVTEHDRITRWLTADTSAFVDVSAWE</sequence>
<dbReference type="RefSeq" id="WP_174653530.1">
    <property type="nucleotide sequence ID" value="NZ_JAKRVX010000003.1"/>
</dbReference>
<feature type="compositionally biased region" description="Polar residues" evidence="1">
    <location>
        <begin position="13"/>
        <end position="30"/>
    </location>
</feature>
<evidence type="ECO:0000313" key="3">
    <source>
        <dbReference type="EMBL" id="MCL9817376.1"/>
    </source>
</evidence>
<organism evidence="3 4">
    <name type="scientific">Natronocalculus amylovorans</name>
    <dbReference type="NCBI Taxonomy" id="2917812"/>
    <lineage>
        <taxon>Archaea</taxon>
        <taxon>Methanobacteriati</taxon>
        <taxon>Methanobacteriota</taxon>
        <taxon>Stenosarchaea group</taxon>
        <taxon>Halobacteria</taxon>
        <taxon>Halobacteriales</taxon>
        <taxon>Haloferacaceae</taxon>
        <taxon>Natronocalculus</taxon>
    </lineage>
</organism>
<comment type="caution">
    <text evidence="3">The sequence shown here is derived from an EMBL/GenBank/DDBJ whole genome shotgun (WGS) entry which is preliminary data.</text>
</comment>
<evidence type="ECO:0000313" key="4">
    <source>
        <dbReference type="Proteomes" id="UP001203207"/>
    </source>
</evidence>
<accession>A0AAE3K8T9</accession>
<feature type="region of interest" description="Disordered" evidence="1">
    <location>
        <begin position="1"/>
        <end position="32"/>
    </location>
</feature>
<name>A0AAE3K8T9_9EURY</name>